<comment type="caution">
    <text evidence="1">The sequence shown here is derived from an EMBL/GenBank/DDBJ whole genome shotgun (WGS) entry which is preliminary data.</text>
</comment>
<feature type="non-terminal residue" evidence="1">
    <location>
        <position position="85"/>
    </location>
</feature>
<dbReference type="AlphaFoldDB" id="A0A7Y0S2G2"/>
<name>A0A7Y0S2G2_VIBPH</name>
<proteinExistence type="predicted"/>
<organism evidence="1 2">
    <name type="scientific">Vibrio parahaemolyticus</name>
    <dbReference type="NCBI Taxonomy" id="670"/>
    <lineage>
        <taxon>Bacteria</taxon>
        <taxon>Pseudomonadati</taxon>
        <taxon>Pseudomonadota</taxon>
        <taxon>Gammaproteobacteria</taxon>
        <taxon>Vibrionales</taxon>
        <taxon>Vibrionaceae</taxon>
        <taxon>Vibrio</taxon>
    </lineage>
</organism>
<evidence type="ECO:0000313" key="1">
    <source>
        <dbReference type="EMBL" id="NMU25032.1"/>
    </source>
</evidence>
<dbReference type="EMBL" id="JABCLD010000746">
    <property type="protein sequence ID" value="NMU25032.1"/>
    <property type="molecule type" value="Genomic_DNA"/>
</dbReference>
<reference evidence="1 2" key="1">
    <citation type="submission" date="2020-04" db="EMBL/GenBank/DDBJ databases">
        <title>Whole-genome sequencing of Vibrio spp. from China reveals different genetic environments of blaCTX-M-14 among diverse lineages.</title>
        <authorList>
            <person name="Zheng Z."/>
            <person name="Ye L."/>
            <person name="Chen S."/>
        </authorList>
    </citation>
    <scope>NUCLEOTIDE SEQUENCE [LARGE SCALE GENOMIC DNA]</scope>
    <source>
        <strain evidence="1 2">Vb0574</strain>
    </source>
</reference>
<accession>A0A7Y0S2G2</accession>
<sequence>YYGQAAEDILELAKTVEHEIEQANDIEFAIPINVSLVYAKDDEQGQVIIAKANGKSNDIEQLRNALIVQKAVDPEKSHIYSQNSA</sequence>
<dbReference type="Proteomes" id="UP000555836">
    <property type="component" value="Unassembled WGS sequence"/>
</dbReference>
<gene>
    <name evidence="1" type="ORF">HKB21_05300</name>
</gene>
<feature type="non-terminal residue" evidence="1">
    <location>
        <position position="1"/>
    </location>
</feature>
<protein>
    <submittedName>
        <fullName evidence="1">DUF3644 domain-containing protein</fullName>
    </submittedName>
</protein>
<evidence type="ECO:0000313" key="2">
    <source>
        <dbReference type="Proteomes" id="UP000555836"/>
    </source>
</evidence>